<feature type="transmembrane region" description="Helical" evidence="7">
    <location>
        <begin position="472"/>
        <end position="494"/>
    </location>
</feature>
<comment type="caution">
    <text evidence="8">The sequence shown here is derived from an EMBL/GenBank/DDBJ whole genome shotgun (WGS) entry which is preliminary data.</text>
</comment>
<feature type="transmembrane region" description="Helical" evidence="7">
    <location>
        <begin position="252"/>
        <end position="270"/>
    </location>
</feature>
<evidence type="ECO:0000256" key="2">
    <source>
        <dbReference type="ARBA" id="ARBA00022475"/>
    </source>
</evidence>
<keyword evidence="3 7" id="KW-0812">Transmembrane</keyword>
<feature type="transmembrane region" description="Helical" evidence="7">
    <location>
        <begin position="68"/>
        <end position="93"/>
    </location>
</feature>
<dbReference type="AlphaFoldDB" id="A0A8J7QBM9"/>
<organism evidence="8 9">
    <name type="scientific">Acanthopleuribacter pedis</name>
    <dbReference type="NCBI Taxonomy" id="442870"/>
    <lineage>
        <taxon>Bacteria</taxon>
        <taxon>Pseudomonadati</taxon>
        <taxon>Acidobacteriota</taxon>
        <taxon>Holophagae</taxon>
        <taxon>Acanthopleuribacterales</taxon>
        <taxon>Acanthopleuribacteraceae</taxon>
        <taxon>Acanthopleuribacter</taxon>
    </lineage>
</organism>
<dbReference type="Proteomes" id="UP000664417">
    <property type="component" value="Unassembled WGS sequence"/>
</dbReference>
<accession>A0A8J7QBM9</accession>
<feature type="region of interest" description="Disordered" evidence="6">
    <location>
        <begin position="1"/>
        <end position="30"/>
    </location>
</feature>
<sequence length="557" mass="61805">MSSESQEQHLAADDIPHPDPSEQPEPGGGRQPSLPMNVFASLLANGLYLFSRLFIPPMALVYVSLEMWGIWGFCFVLIGYFGMGAFGISNAYIRFVGVYYAQGNIDRINRLVSTGLAITCSAAVVVLIGLYFSLDWLVLKLKVSEDLHDTAFVLLYGTVAVFMLDLTFGAFQYVLTGLQRIVAERFVYIASFMLEWVLILGLLWFDYGIYALLYAFAARYVFSTIAYVILTYRALPGFKVSPFLVDRTCFDYFIKFGGVVQATGLLAMFVGSVHRLLAGFVMNVEMVGLFDLGEKFPRMATAIPGSVNHALFPAATALEQGGTAEDLSDLYLNSGRYTSLITGVIMGFLACFSFSIISAWVGPDPKFTLAAIMMSMFTLPVQFHTLSGPATSMFKGIGKPWREFYFPVIHLAVLIACIPVGWYLFQESAGNDELQRQNTMNLAILVCVAQTIASFIYMYYANAKFGISQIRYLVHVVWPGLAPYLVGAVLYFATLPIFTPFHGDRWPTLAILIVVGVVYVLLNLGVCWYFFQEGERDRVRGIIGKVVAVVKEKLARG</sequence>
<feature type="compositionally biased region" description="Basic and acidic residues" evidence="6">
    <location>
        <begin position="1"/>
        <end position="20"/>
    </location>
</feature>
<evidence type="ECO:0000256" key="7">
    <source>
        <dbReference type="SAM" id="Phobius"/>
    </source>
</evidence>
<evidence type="ECO:0000256" key="5">
    <source>
        <dbReference type="ARBA" id="ARBA00023136"/>
    </source>
</evidence>
<dbReference type="RefSeq" id="WP_207861450.1">
    <property type="nucleotide sequence ID" value="NZ_JAFREP010000024.1"/>
</dbReference>
<keyword evidence="4 7" id="KW-1133">Transmembrane helix</keyword>
<reference evidence="8" key="1">
    <citation type="submission" date="2021-03" db="EMBL/GenBank/DDBJ databases">
        <authorList>
            <person name="Wang G."/>
        </authorList>
    </citation>
    <scope>NUCLEOTIDE SEQUENCE</scope>
    <source>
        <strain evidence="8">KCTC 12899</strain>
    </source>
</reference>
<feature type="transmembrane region" description="Helical" evidence="7">
    <location>
        <begin position="506"/>
        <end position="531"/>
    </location>
</feature>
<evidence type="ECO:0008006" key="10">
    <source>
        <dbReference type="Google" id="ProtNLM"/>
    </source>
</evidence>
<proteinExistence type="predicted"/>
<comment type="subcellular location">
    <subcellularLocation>
        <location evidence="1">Cell membrane</location>
        <topology evidence="1">Multi-pass membrane protein</topology>
    </subcellularLocation>
</comment>
<feature type="transmembrane region" description="Helical" evidence="7">
    <location>
        <begin position="186"/>
        <end position="205"/>
    </location>
</feature>
<feature type="transmembrane region" description="Helical" evidence="7">
    <location>
        <begin position="114"/>
        <end position="134"/>
    </location>
</feature>
<dbReference type="InterPro" id="IPR050833">
    <property type="entry name" value="Poly_Biosynth_Transport"/>
</dbReference>
<dbReference type="PANTHER" id="PTHR30250:SF26">
    <property type="entry name" value="PSMA PROTEIN"/>
    <property type="match status" value="1"/>
</dbReference>
<feature type="transmembrane region" description="Helical" evidence="7">
    <location>
        <begin position="440"/>
        <end position="460"/>
    </location>
</feature>
<feature type="transmembrane region" description="Helical" evidence="7">
    <location>
        <begin position="154"/>
        <end position="174"/>
    </location>
</feature>
<feature type="transmembrane region" description="Helical" evidence="7">
    <location>
        <begin position="340"/>
        <end position="361"/>
    </location>
</feature>
<feature type="transmembrane region" description="Helical" evidence="7">
    <location>
        <begin position="404"/>
        <end position="425"/>
    </location>
</feature>
<evidence type="ECO:0000256" key="3">
    <source>
        <dbReference type="ARBA" id="ARBA00022692"/>
    </source>
</evidence>
<gene>
    <name evidence="8" type="ORF">J3U88_23545</name>
</gene>
<evidence type="ECO:0000256" key="4">
    <source>
        <dbReference type="ARBA" id="ARBA00022989"/>
    </source>
</evidence>
<name>A0A8J7QBM9_9BACT</name>
<keyword evidence="5 7" id="KW-0472">Membrane</keyword>
<evidence type="ECO:0000256" key="6">
    <source>
        <dbReference type="SAM" id="MobiDB-lite"/>
    </source>
</evidence>
<dbReference type="PANTHER" id="PTHR30250">
    <property type="entry name" value="PST FAMILY PREDICTED COLANIC ACID TRANSPORTER"/>
    <property type="match status" value="1"/>
</dbReference>
<dbReference type="GO" id="GO:0005886">
    <property type="term" value="C:plasma membrane"/>
    <property type="evidence" value="ECO:0007669"/>
    <property type="project" value="UniProtKB-SubCell"/>
</dbReference>
<feature type="transmembrane region" description="Helical" evidence="7">
    <location>
        <begin position="211"/>
        <end position="232"/>
    </location>
</feature>
<evidence type="ECO:0000256" key="1">
    <source>
        <dbReference type="ARBA" id="ARBA00004651"/>
    </source>
</evidence>
<keyword evidence="2" id="KW-1003">Cell membrane</keyword>
<evidence type="ECO:0000313" key="8">
    <source>
        <dbReference type="EMBL" id="MBO1321477.1"/>
    </source>
</evidence>
<dbReference type="EMBL" id="JAFREP010000024">
    <property type="protein sequence ID" value="MBO1321477.1"/>
    <property type="molecule type" value="Genomic_DNA"/>
</dbReference>
<protein>
    <recommendedName>
        <fullName evidence="10">Polysaccharide biosynthesis protein</fullName>
    </recommendedName>
</protein>
<evidence type="ECO:0000313" key="9">
    <source>
        <dbReference type="Proteomes" id="UP000664417"/>
    </source>
</evidence>
<keyword evidence="9" id="KW-1185">Reference proteome</keyword>
<feature type="transmembrane region" description="Helical" evidence="7">
    <location>
        <begin position="38"/>
        <end position="62"/>
    </location>
</feature>